<evidence type="ECO:0000256" key="11">
    <source>
        <dbReference type="SAM" id="Coils"/>
    </source>
</evidence>
<keyword evidence="11" id="KW-0175">Coiled coil</keyword>
<dbReference type="SMART" id="SM00304">
    <property type="entry name" value="HAMP"/>
    <property type="match status" value="1"/>
</dbReference>
<evidence type="ECO:0000259" key="13">
    <source>
        <dbReference type="PROSITE" id="PS50109"/>
    </source>
</evidence>
<evidence type="ECO:0000313" key="16">
    <source>
        <dbReference type="Proteomes" id="UP000077701"/>
    </source>
</evidence>
<proteinExistence type="predicted"/>
<keyword evidence="5" id="KW-0808">Transferase</keyword>
<accession>A0A171DEE6</accession>
<dbReference type="AlphaFoldDB" id="A0A171DEE6"/>
<feature type="transmembrane region" description="Helical" evidence="12">
    <location>
        <begin position="12"/>
        <end position="37"/>
    </location>
</feature>
<name>A0A171DEE6_9ACTN</name>
<keyword evidence="10 12" id="KW-0472">Membrane</keyword>
<dbReference type="Gene3D" id="1.10.287.130">
    <property type="match status" value="1"/>
</dbReference>
<dbReference type="PRINTS" id="PR00344">
    <property type="entry name" value="BCTRLSENSOR"/>
</dbReference>
<dbReference type="CDD" id="cd06225">
    <property type="entry name" value="HAMP"/>
    <property type="match status" value="1"/>
</dbReference>
<keyword evidence="4" id="KW-0597">Phosphoprotein</keyword>
<gene>
    <name evidence="15" type="ORF">PS9374_03798</name>
</gene>
<dbReference type="InterPro" id="IPR050428">
    <property type="entry name" value="TCS_sensor_his_kinase"/>
</dbReference>
<keyword evidence="7 15" id="KW-0418">Kinase</keyword>
<dbReference type="EMBL" id="BDCX01000009">
    <property type="protein sequence ID" value="GAT68137.1"/>
    <property type="molecule type" value="Genomic_DNA"/>
</dbReference>
<dbReference type="Pfam" id="PF00672">
    <property type="entry name" value="HAMP"/>
    <property type="match status" value="1"/>
</dbReference>
<dbReference type="Proteomes" id="UP000077701">
    <property type="component" value="Unassembled WGS sequence"/>
</dbReference>
<evidence type="ECO:0000256" key="12">
    <source>
        <dbReference type="SAM" id="Phobius"/>
    </source>
</evidence>
<evidence type="ECO:0000256" key="3">
    <source>
        <dbReference type="ARBA" id="ARBA00012438"/>
    </source>
</evidence>
<dbReference type="OrthoDB" id="9786919at2"/>
<sequence length="448" mass="47883">MITRHSWSVRTRLTLIAVATAALSGLVITTVATLALYDLARDYQTNQVAGAALEVVHLAQRGRLPAVLEHGNGVGSQVLDSSGRVVAATPDLAGAPPVADFRPGGDDVMAGRELCDPPRMPGECVIAVAFRIDRPGGDWLVYSLGAMIPWYVHSGLFAFLVTVSLLIVVLAGAGAYRTVTGALNPVNAITGELAEITATDVGRRVPVPRAEDEIRQLAETINQTLDRLEEAVEQQRRFASDASHDLRSPLTAMRTQVEEALQYPEDVDWTAKAQAMLASLDRLQAIVADLLTLARLDSGAPAAEEAVDLGELAGGELDRRPRRVEVVRRLEPGVRVTGDPLRLSRLLTNLMDNAERHAVSAVTVTVAARGDTAVLEVLDDGAGIAPEQREVVFRRFTRLDAARSRDAGGTGLGLSIAREIAASHGGTLRIEDSPKGARFVLRLPVARP</sequence>
<dbReference type="InterPro" id="IPR036890">
    <property type="entry name" value="HATPase_C_sf"/>
</dbReference>
<dbReference type="GO" id="GO:0000155">
    <property type="term" value="F:phosphorelay sensor kinase activity"/>
    <property type="evidence" value="ECO:0007669"/>
    <property type="project" value="InterPro"/>
</dbReference>
<evidence type="ECO:0000256" key="6">
    <source>
        <dbReference type="ARBA" id="ARBA00022692"/>
    </source>
</evidence>
<dbReference type="CDD" id="cd00082">
    <property type="entry name" value="HisKA"/>
    <property type="match status" value="1"/>
</dbReference>
<dbReference type="EC" id="2.7.13.3" evidence="3"/>
<dbReference type="Pfam" id="PF02518">
    <property type="entry name" value="HATPase_c"/>
    <property type="match status" value="1"/>
</dbReference>
<comment type="subcellular location">
    <subcellularLocation>
        <location evidence="2">Cell membrane</location>
    </subcellularLocation>
</comment>
<feature type="domain" description="HAMP" evidence="14">
    <location>
        <begin position="180"/>
        <end position="233"/>
    </location>
</feature>
<feature type="coiled-coil region" evidence="11">
    <location>
        <begin position="207"/>
        <end position="238"/>
    </location>
</feature>
<keyword evidence="6 12" id="KW-0812">Transmembrane</keyword>
<comment type="caution">
    <text evidence="15">The sequence shown here is derived from an EMBL/GenBank/DDBJ whole genome shotgun (WGS) entry which is preliminary data.</text>
</comment>
<evidence type="ECO:0000256" key="4">
    <source>
        <dbReference type="ARBA" id="ARBA00022553"/>
    </source>
</evidence>
<dbReference type="InterPro" id="IPR003594">
    <property type="entry name" value="HATPase_dom"/>
</dbReference>
<evidence type="ECO:0000256" key="8">
    <source>
        <dbReference type="ARBA" id="ARBA00022989"/>
    </source>
</evidence>
<dbReference type="SUPFAM" id="SSF47384">
    <property type="entry name" value="Homodimeric domain of signal transducing histidine kinase"/>
    <property type="match status" value="1"/>
</dbReference>
<dbReference type="InterPro" id="IPR003661">
    <property type="entry name" value="HisK_dim/P_dom"/>
</dbReference>
<comment type="catalytic activity">
    <reaction evidence="1">
        <text>ATP + protein L-histidine = ADP + protein N-phospho-L-histidine.</text>
        <dbReference type="EC" id="2.7.13.3"/>
    </reaction>
</comment>
<evidence type="ECO:0000256" key="2">
    <source>
        <dbReference type="ARBA" id="ARBA00004236"/>
    </source>
</evidence>
<dbReference type="SMART" id="SM00387">
    <property type="entry name" value="HATPase_c"/>
    <property type="match status" value="1"/>
</dbReference>
<dbReference type="RefSeq" id="WP_068898438.1">
    <property type="nucleotide sequence ID" value="NZ_BDCX01000009.1"/>
</dbReference>
<reference evidence="16" key="2">
    <citation type="submission" date="2016-04" db="EMBL/GenBank/DDBJ databases">
        <title>Planomonospora sphaerica JCM9374 whole genome shotgun sequence.</title>
        <authorList>
            <person name="Suzuki T."/>
            <person name="Dohra H."/>
            <person name="Kodani S."/>
        </authorList>
    </citation>
    <scope>NUCLEOTIDE SEQUENCE [LARGE SCALE GENOMIC DNA]</scope>
    <source>
        <strain evidence="16">JCM 9374</strain>
    </source>
</reference>
<dbReference type="SUPFAM" id="SSF158472">
    <property type="entry name" value="HAMP domain-like"/>
    <property type="match status" value="1"/>
</dbReference>
<feature type="domain" description="Histidine kinase" evidence="13">
    <location>
        <begin position="241"/>
        <end position="447"/>
    </location>
</feature>
<keyword evidence="9" id="KW-0902">Two-component regulatory system</keyword>
<evidence type="ECO:0000256" key="5">
    <source>
        <dbReference type="ARBA" id="ARBA00022679"/>
    </source>
</evidence>
<dbReference type="InterPro" id="IPR004358">
    <property type="entry name" value="Sig_transdc_His_kin-like_C"/>
</dbReference>
<evidence type="ECO:0000259" key="14">
    <source>
        <dbReference type="PROSITE" id="PS50885"/>
    </source>
</evidence>
<keyword evidence="16" id="KW-1185">Reference proteome</keyword>
<dbReference type="PROSITE" id="PS50885">
    <property type="entry name" value="HAMP"/>
    <property type="match status" value="1"/>
</dbReference>
<dbReference type="Gene3D" id="3.30.565.10">
    <property type="entry name" value="Histidine kinase-like ATPase, C-terminal domain"/>
    <property type="match status" value="1"/>
</dbReference>
<dbReference type="GO" id="GO:0005886">
    <property type="term" value="C:plasma membrane"/>
    <property type="evidence" value="ECO:0007669"/>
    <property type="project" value="UniProtKB-SubCell"/>
</dbReference>
<evidence type="ECO:0000256" key="7">
    <source>
        <dbReference type="ARBA" id="ARBA00022777"/>
    </source>
</evidence>
<organism evidence="15 16">
    <name type="scientific">Planomonospora sphaerica</name>
    <dbReference type="NCBI Taxonomy" id="161355"/>
    <lineage>
        <taxon>Bacteria</taxon>
        <taxon>Bacillati</taxon>
        <taxon>Actinomycetota</taxon>
        <taxon>Actinomycetes</taxon>
        <taxon>Streptosporangiales</taxon>
        <taxon>Streptosporangiaceae</taxon>
        <taxon>Planomonospora</taxon>
    </lineage>
</organism>
<dbReference type="InterPro" id="IPR003660">
    <property type="entry name" value="HAMP_dom"/>
</dbReference>
<dbReference type="CDD" id="cd00075">
    <property type="entry name" value="HATPase"/>
    <property type="match status" value="1"/>
</dbReference>
<dbReference type="PANTHER" id="PTHR45436">
    <property type="entry name" value="SENSOR HISTIDINE KINASE YKOH"/>
    <property type="match status" value="1"/>
</dbReference>
<dbReference type="SMART" id="SM00388">
    <property type="entry name" value="HisKA"/>
    <property type="match status" value="1"/>
</dbReference>
<dbReference type="PANTHER" id="PTHR45436:SF5">
    <property type="entry name" value="SENSOR HISTIDINE KINASE TRCS"/>
    <property type="match status" value="1"/>
</dbReference>
<feature type="transmembrane region" description="Helical" evidence="12">
    <location>
        <begin position="150"/>
        <end position="173"/>
    </location>
</feature>
<dbReference type="InterPro" id="IPR005467">
    <property type="entry name" value="His_kinase_dom"/>
</dbReference>
<dbReference type="SUPFAM" id="SSF55874">
    <property type="entry name" value="ATPase domain of HSP90 chaperone/DNA topoisomerase II/histidine kinase"/>
    <property type="match status" value="1"/>
</dbReference>
<protein>
    <recommendedName>
        <fullName evidence="3">histidine kinase</fullName>
        <ecNumber evidence="3">2.7.13.3</ecNumber>
    </recommendedName>
</protein>
<evidence type="ECO:0000256" key="1">
    <source>
        <dbReference type="ARBA" id="ARBA00000085"/>
    </source>
</evidence>
<dbReference type="STRING" id="161355.PS9374_03798"/>
<dbReference type="Gene3D" id="6.10.340.10">
    <property type="match status" value="1"/>
</dbReference>
<keyword evidence="8 12" id="KW-1133">Transmembrane helix</keyword>
<evidence type="ECO:0000256" key="10">
    <source>
        <dbReference type="ARBA" id="ARBA00023136"/>
    </source>
</evidence>
<dbReference type="InterPro" id="IPR036097">
    <property type="entry name" value="HisK_dim/P_sf"/>
</dbReference>
<reference evidence="15 16" key="1">
    <citation type="journal article" date="2016" name="Genome Announc.">
        <title>Draft Genome Sequence of Planomonospora sphaerica JCM9374, a Rare Actinomycete.</title>
        <authorList>
            <person name="Dohra H."/>
            <person name="Suzuki T."/>
            <person name="Inoue Y."/>
            <person name="Kodani S."/>
        </authorList>
    </citation>
    <scope>NUCLEOTIDE SEQUENCE [LARGE SCALE GENOMIC DNA]</scope>
    <source>
        <strain evidence="15 16">JCM 9374</strain>
    </source>
</reference>
<dbReference type="PROSITE" id="PS50109">
    <property type="entry name" value="HIS_KIN"/>
    <property type="match status" value="1"/>
</dbReference>
<evidence type="ECO:0000313" key="15">
    <source>
        <dbReference type="EMBL" id="GAT68137.1"/>
    </source>
</evidence>
<dbReference type="Pfam" id="PF00512">
    <property type="entry name" value="HisKA"/>
    <property type="match status" value="1"/>
</dbReference>
<evidence type="ECO:0000256" key="9">
    <source>
        <dbReference type="ARBA" id="ARBA00023012"/>
    </source>
</evidence>